<dbReference type="PANTHER" id="PTHR35692">
    <property type="entry name" value="F26F24.11"/>
    <property type="match status" value="1"/>
</dbReference>
<reference evidence="2" key="1">
    <citation type="submission" date="2022-07" db="EMBL/GenBank/DDBJ databases">
        <authorList>
            <person name="Macas J."/>
            <person name="Novak P."/>
            <person name="Neumann P."/>
        </authorList>
    </citation>
    <scope>NUCLEOTIDE SEQUENCE</scope>
</reference>
<dbReference type="OrthoDB" id="1936256at2759"/>
<evidence type="ECO:0000256" key="1">
    <source>
        <dbReference type="SAM" id="MobiDB-lite"/>
    </source>
</evidence>
<dbReference type="Proteomes" id="UP001152484">
    <property type="component" value="Unassembled WGS sequence"/>
</dbReference>
<feature type="compositionally biased region" description="Basic and acidic residues" evidence="1">
    <location>
        <begin position="153"/>
        <end position="169"/>
    </location>
</feature>
<dbReference type="PANTHER" id="PTHR35692:SF1">
    <property type="entry name" value="F26F24.11"/>
    <property type="match status" value="1"/>
</dbReference>
<dbReference type="AlphaFoldDB" id="A0A9P0YH70"/>
<dbReference type="EMBL" id="CAMAPE010000002">
    <property type="protein sequence ID" value="CAH9055014.1"/>
    <property type="molecule type" value="Genomic_DNA"/>
</dbReference>
<accession>A0A9P0YH70</accession>
<name>A0A9P0YH70_CUSEU</name>
<sequence length="207" mass="23215">MDHCVLEQVAAINCSGFTDSPLPSHLESRFRKLKSLPSTNPRPPNPTPESFAASQPADYREKEEPTGETKGPKENPSPDLLSPTRILEEPGVKLGAASYFEDPDDVSTDSPSPPPKPGCLWCSPNKIRKKKKKKVGKENRGMLSDLSSFSRKKHEEMLKRALREEEEISREAEKIVKWASARMELSGLDDDVGELNDKEVLHGRRRR</sequence>
<comment type="caution">
    <text evidence="2">The sequence shown here is derived from an EMBL/GenBank/DDBJ whole genome shotgun (WGS) entry which is preliminary data.</text>
</comment>
<proteinExistence type="predicted"/>
<gene>
    <name evidence="2" type="ORF">CEURO_LOCUS749</name>
</gene>
<feature type="compositionally biased region" description="Basic and acidic residues" evidence="1">
    <location>
        <begin position="58"/>
        <end position="73"/>
    </location>
</feature>
<organism evidence="2 3">
    <name type="scientific">Cuscuta europaea</name>
    <name type="common">European dodder</name>
    <dbReference type="NCBI Taxonomy" id="41803"/>
    <lineage>
        <taxon>Eukaryota</taxon>
        <taxon>Viridiplantae</taxon>
        <taxon>Streptophyta</taxon>
        <taxon>Embryophyta</taxon>
        <taxon>Tracheophyta</taxon>
        <taxon>Spermatophyta</taxon>
        <taxon>Magnoliopsida</taxon>
        <taxon>eudicotyledons</taxon>
        <taxon>Gunneridae</taxon>
        <taxon>Pentapetalae</taxon>
        <taxon>asterids</taxon>
        <taxon>lamiids</taxon>
        <taxon>Solanales</taxon>
        <taxon>Convolvulaceae</taxon>
        <taxon>Cuscuteae</taxon>
        <taxon>Cuscuta</taxon>
        <taxon>Cuscuta subgen. Cuscuta</taxon>
    </lineage>
</organism>
<keyword evidence="3" id="KW-1185">Reference proteome</keyword>
<feature type="compositionally biased region" description="Basic residues" evidence="1">
    <location>
        <begin position="126"/>
        <end position="135"/>
    </location>
</feature>
<evidence type="ECO:0000313" key="3">
    <source>
        <dbReference type="Proteomes" id="UP001152484"/>
    </source>
</evidence>
<evidence type="ECO:0000313" key="2">
    <source>
        <dbReference type="EMBL" id="CAH9055014.1"/>
    </source>
</evidence>
<protein>
    <submittedName>
        <fullName evidence="2">Uncharacterized protein</fullName>
    </submittedName>
</protein>
<feature type="region of interest" description="Disordered" evidence="1">
    <location>
        <begin position="15"/>
        <end position="169"/>
    </location>
</feature>